<dbReference type="KEGG" id="paca:ID47_02315"/>
<evidence type="ECO:0000313" key="1">
    <source>
        <dbReference type="EMBL" id="AIK95818.1"/>
    </source>
</evidence>
<dbReference type="Gene3D" id="1.25.40.10">
    <property type="entry name" value="Tetratricopeptide repeat domain"/>
    <property type="match status" value="1"/>
</dbReference>
<organism evidence="1 2">
    <name type="scientific">Candidatus Odyssella acanthamoebae</name>
    <dbReference type="NCBI Taxonomy" id="91604"/>
    <lineage>
        <taxon>Bacteria</taxon>
        <taxon>Pseudomonadati</taxon>
        <taxon>Pseudomonadota</taxon>
        <taxon>Alphaproteobacteria</taxon>
        <taxon>Holosporales</taxon>
        <taxon>Candidatus Paracaedibacteraceae</taxon>
        <taxon>Candidatus Odyssella</taxon>
    </lineage>
</organism>
<protein>
    <recommendedName>
        <fullName evidence="3">Sel1 repeat protein</fullName>
    </recommendedName>
</protein>
<gene>
    <name evidence="1" type="ORF">ID47_02315</name>
</gene>
<accession>A0A077AVY1</accession>
<name>A0A077AVY1_9PROT</name>
<dbReference type="EMBL" id="CP008941">
    <property type="protein sequence ID" value="AIK95818.1"/>
    <property type="molecule type" value="Genomic_DNA"/>
</dbReference>
<dbReference type="Proteomes" id="UP000028926">
    <property type="component" value="Chromosome"/>
</dbReference>
<keyword evidence="2" id="KW-1185">Reference proteome</keyword>
<dbReference type="AlphaFoldDB" id="A0A077AVY1"/>
<dbReference type="InterPro" id="IPR011990">
    <property type="entry name" value="TPR-like_helical_dom_sf"/>
</dbReference>
<evidence type="ECO:0000313" key="2">
    <source>
        <dbReference type="Proteomes" id="UP000028926"/>
    </source>
</evidence>
<dbReference type="SUPFAM" id="SSF81901">
    <property type="entry name" value="HCP-like"/>
    <property type="match status" value="1"/>
</dbReference>
<dbReference type="HOGENOM" id="CLU_1774000_0_0_5"/>
<reference evidence="1 2" key="1">
    <citation type="submission" date="2014-07" db="EMBL/GenBank/DDBJ databases">
        <title>Comparative genomic insights into amoeba endosymbionts belonging to the families of Holosporaceae and Candidatus Midichloriaceae within Rickettsiales.</title>
        <authorList>
            <person name="Wang Z."/>
            <person name="Wu M."/>
        </authorList>
    </citation>
    <scope>NUCLEOTIDE SEQUENCE [LARGE SCALE GENOMIC DNA]</scope>
    <source>
        <strain evidence="1">PRA3</strain>
    </source>
</reference>
<proteinExistence type="predicted"/>
<sequence length="146" mass="16523">MYFIKFKDNALNEAKNYILSSAAQKPPEALLTLSKVYSGIWNIGLPKDVIIAKSLCQEAANQQNPEAVFRLEVATLTGGMFNYPVNYQAGILKAKEHMQQGNPRAKEFIEAIMNSSREALIESNEHITDEDLDFLRKELGWKDEED</sequence>
<evidence type="ECO:0008006" key="3">
    <source>
        <dbReference type="Google" id="ProtNLM"/>
    </source>
</evidence>